<dbReference type="EMBL" id="VCYH01000003">
    <property type="protein sequence ID" value="MDN7024249.1"/>
    <property type="molecule type" value="Genomic_DNA"/>
</dbReference>
<protein>
    <recommendedName>
        <fullName evidence="3">DUF169 domain-containing protein</fullName>
    </recommendedName>
</protein>
<sequence>MDTALRDTFIELFAKYFPGAELPIVFEVGGNAGGLEKAPAPKGWRCFVCDLVRVRKGTSLVFDEDSISCRGGRFYLGYDAERFPDFRYFLSSGKPGAVEGERYKQTPEIVDELDKTTMRLPTAGKELVFKRWDNLTEADNPDAAVFFARPEVLSGLFTLANFDRTDPDGVICPFGAGCSSVFHYPWLEQQKENPKAVLGMFDPSARPCVPPDTLTMAFPMKKFENVIGFMEESFLATRSWEKVIKKIERSDALHAPKK</sequence>
<name>A0ABT8M8H8_9EURY</name>
<organism evidence="1 2">
    <name type="scientific">Methanoculleus frigidifontis</name>
    <dbReference type="NCBI Taxonomy" id="2584085"/>
    <lineage>
        <taxon>Archaea</taxon>
        <taxon>Methanobacteriati</taxon>
        <taxon>Methanobacteriota</taxon>
        <taxon>Stenosarchaea group</taxon>
        <taxon>Methanomicrobia</taxon>
        <taxon>Methanomicrobiales</taxon>
        <taxon>Methanomicrobiaceae</taxon>
        <taxon>Methanoculleus</taxon>
    </lineage>
</organism>
<accession>A0ABT8M8H8</accession>
<gene>
    <name evidence="1" type="ORF">FGU65_04980</name>
</gene>
<evidence type="ECO:0008006" key="3">
    <source>
        <dbReference type="Google" id="ProtNLM"/>
    </source>
</evidence>
<dbReference type="Pfam" id="PF02596">
    <property type="entry name" value="DUF169"/>
    <property type="match status" value="1"/>
</dbReference>
<reference evidence="1" key="1">
    <citation type="submission" date="2019-05" db="EMBL/GenBank/DDBJ databases">
        <title>Methanoculleus sp. FWC-SCC1, a methanogenic archaeon isolated from deep marine cold seep.</title>
        <authorList>
            <person name="Chen Y.-W."/>
            <person name="Chen S.-C."/>
            <person name="Teng N.-H."/>
            <person name="Lai M.-C."/>
        </authorList>
    </citation>
    <scope>NUCLEOTIDE SEQUENCE</scope>
    <source>
        <strain evidence="1">FWC-SCC1</strain>
    </source>
</reference>
<evidence type="ECO:0000313" key="2">
    <source>
        <dbReference type="Proteomes" id="UP001168338"/>
    </source>
</evidence>
<keyword evidence="2" id="KW-1185">Reference proteome</keyword>
<dbReference type="Proteomes" id="UP001168338">
    <property type="component" value="Unassembled WGS sequence"/>
</dbReference>
<dbReference type="RefSeq" id="WP_301663349.1">
    <property type="nucleotide sequence ID" value="NZ_VCYH01000003.1"/>
</dbReference>
<dbReference type="InterPro" id="IPR003748">
    <property type="entry name" value="DUF169"/>
</dbReference>
<comment type="caution">
    <text evidence="1">The sequence shown here is derived from an EMBL/GenBank/DDBJ whole genome shotgun (WGS) entry which is preliminary data.</text>
</comment>
<evidence type="ECO:0000313" key="1">
    <source>
        <dbReference type="EMBL" id="MDN7024249.1"/>
    </source>
</evidence>
<proteinExistence type="predicted"/>